<protein>
    <submittedName>
        <fullName evidence="1">Uncharacterized protein</fullName>
    </submittedName>
</protein>
<dbReference type="PANTHER" id="PTHR33480">
    <property type="entry name" value="SET DOMAIN-CONTAINING PROTEIN-RELATED"/>
    <property type="match status" value="1"/>
</dbReference>
<dbReference type="AlphaFoldDB" id="A0A6G0Y668"/>
<dbReference type="EMBL" id="VUJU01005924">
    <property type="protein sequence ID" value="KAF0749918.1"/>
    <property type="molecule type" value="Genomic_DNA"/>
</dbReference>
<keyword evidence="2" id="KW-1185">Reference proteome</keyword>
<comment type="caution">
    <text evidence="1">The sequence shown here is derived from an EMBL/GenBank/DDBJ whole genome shotgun (WGS) entry which is preliminary data.</text>
</comment>
<sequence>MIGNICMVKWKDRKSYEAKILKSGKKENLKRYLSSTIKNSTEESIETALETNTVKLSGINHDTEIDYQKTDENKCMMVCETTNTEDIRPNAVILSGINHDTEIDYQKTDENKCMMVCETTNTEDIRPTAVILSGPDDKLNPENISDYEIEMANEIMSKILTELNTSESTSERFPVEDQMDSDAKSEIIENTPDLDLNIFDTSTTSEECYNSPEYNPYHAESVEKYSDISDEDVTMFTNNFVKTPDIIEKSNLQVQREIFNTTDRFLEEKFGSIIVGRCPKSNEDITVNDFLPCKYCFKFMKKKKLYRHVKRCKFYKEEDTGLPKRRNNLSQSAVLLQTKNDFQNLQTEVFSTMKCDDIFMTAKNDHLICSFGARLLQNHKEKHLKSYISQRIRQLAKMLLILQSLVPDIYQLNEFLVPQYFKIFVEAAKKLSGYDEDKNTYINPSNALKIGHSILQCCDIFESQSIIEGKSDEKLQTLRNFTIIFQKEWKYAISSNAIQDMNKKKFNKSVKLPNADDIQLLHNYLSNEMIKGKNLIEKGVYTKDTYKTVCQCLLSQIILLNRRRSGEVERIKVNDYLNRDQNKMQNEIMKSLTDVEARLSKNFVRFIVRGKKGRGVPVLLTTTMKETLDILINTRSSFNILESNPYIFAIPFTVEGAYRGTDCLRKSADACGASDPKQLRSTKLRKHIATMSQLLNLSNSDREQLANFIGHDQAIHNEYYRLPDETLQISRVSKILLAMESGKLHELKGKSLEEFDEYVMPVNLSDSELNEDIDTAENISCENIIESSSDEIMPQKIKNSKKRGDYQRWTNIEMQAIKRQLSKFIALKKIPQQHDCLLAIKNEPALKNRNWEKIKFQVANIIKKDSTYNSIIQ</sequence>
<gene>
    <name evidence="1" type="ORF">FWK35_00026681</name>
</gene>
<accession>A0A6G0Y668</accession>
<evidence type="ECO:0000313" key="1">
    <source>
        <dbReference type="EMBL" id="KAF0749918.1"/>
    </source>
</evidence>
<reference evidence="1 2" key="1">
    <citation type="submission" date="2019-08" db="EMBL/GenBank/DDBJ databases">
        <title>Whole genome of Aphis craccivora.</title>
        <authorList>
            <person name="Voronova N.V."/>
            <person name="Shulinski R.S."/>
            <person name="Bandarenka Y.V."/>
            <person name="Zhorov D.G."/>
            <person name="Warner D."/>
        </authorList>
    </citation>
    <scope>NUCLEOTIDE SEQUENCE [LARGE SCALE GENOMIC DNA]</scope>
    <source>
        <strain evidence="1">180601</strain>
        <tissue evidence="1">Whole Body</tissue>
    </source>
</reference>
<organism evidence="1 2">
    <name type="scientific">Aphis craccivora</name>
    <name type="common">Cowpea aphid</name>
    <dbReference type="NCBI Taxonomy" id="307492"/>
    <lineage>
        <taxon>Eukaryota</taxon>
        <taxon>Metazoa</taxon>
        <taxon>Ecdysozoa</taxon>
        <taxon>Arthropoda</taxon>
        <taxon>Hexapoda</taxon>
        <taxon>Insecta</taxon>
        <taxon>Pterygota</taxon>
        <taxon>Neoptera</taxon>
        <taxon>Paraneoptera</taxon>
        <taxon>Hemiptera</taxon>
        <taxon>Sternorrhyncha</taxon>
        <taxon>Aphidomorpha</taxon>
        <taxon>Aphidoidea</taxon>
        <taxon>Aphididae</taxon>
        <taxon>Aphidini</taxon>
        <taxon>Aphis</taxon>
        <taxon>Aphis</taxon>
    </lineage>
</organism>
<dbReference type="PANTHER" id="PTHR33480:SF1">
    <property type="entry name" value="TYR RECOMBINASE DOMAIN-CONTAINING PROTEIN"/>
    <property type="match status" value="1"/>
</dbReference>
<evidence type="ECO:0000313" key="2">
    <source>
        <dbReference type="Proteomes" id="UP000478052"/>
    </source>
</evidence>
<proteinExistence type="predicted"/>
<dbReference type="OrthoDB" id="6630365at2759"/>
<name>A0A6G0Y668_APHCR</name>
<dbReference type="Proteomes" id="UP000478052">
    <property type="component" value="Unassembled WGS sequence"/>
</dbReference>